<name>A0A1J1IIF4_9DIPT</name>
<dbReference type="AlphaFoldDB" id="A0A1J1IIF4"/>
<dbReference type="PROSITE" id="PS51417">
    <property type="entry name" value="ARF"/>
    <property type="match status" value="1"/>
</dbReference>
<keyword evidence="4" id="KW-0479">Metal-binding</keyword>
<dbReference type="GO" id="GO:0048731">
    <property type="term" value="P:system development"/>
    <property type="evidence" value="ECO:0007669"/>
    <property type="project" value="UniProtKB-ARBA"/>
</dbReference>
<feature type="binding site" evidence="3">
    <location>
        <begin position="27"/>
        <end position="34"/>
    </location>
    <ligand>
        <name>GTP</name>
        <dbReference type="ChEBI" id="CHEBI:37565"/>
    </ligand>
</feature>
<dbReference type="GO" id="GO:0051649">
    <property type="term" value="P:establishment of localization in cell"/>
    <property type="evidence" value="ECO:0007669"/>
    <property type="project" value="UniProtKB-ARBA"/>
</dbReference>
<evidence type="ECO:0000313" key="8">
    <source>
        <dbReference type="Proteomes" id="UP000183832"/>
    </source>
</evidence>
<dbReference type="SMART" id="SM00178">
    <property type="entry name" value="SAR"/>
    <property type="match status" value="1"/>
</dbReference>
<sequence length="241" mass="26464">MGATMGKNSTLLDSLPSGQPLHICLLGLDSAGKTTALYRMKFDQYLNTVPTIGFNCEKIRGTVGRAKGVSFLVWDVGGQEKLRPLWRSYTRCTDGIIFVIDSVDIERMEEAKMELMRTAKCPDNQGTPLLILANKQDLPMAKEPKELEKLLGLNELLSPIGVSVSSGTLSSIDGGSLPDKTIASSSSSSIVSSKNSDQNPLKSWHIQPTCAITGEGLHEGLDHLYDMILRKRKMQKQKKKR</sequence>
<evidence type="ECO:0000256" key="2">
    <source>
        <dbReference type="ARBA" id="ARBA00023134"/>
    </source>
</evidence>
<dbReference type="NCBIfam" id="TIGR00231">
    <property type="entry name" value="small_GTP"/>
    <property type="match status" value="1"/>
</dbReference>
<dbReference type="PANTHER" id="PTHR11711">
    <property type="entry name" value="ADP RIBOSYLATION FACTOR-RELATED"/>
    <property type="match status" value="1"/>
</dbReference>
<feature type="binding site" evidence="4">
    <location>
        <position position="51"/>
    </location>
    <ligand>
        <name>Mg(2+)</name>
        <dbReference type="ChEBI" id="CHEBI:18420"/>
    </ligand>
</feature>
<keyword evidence="8" id="KW-1185">Reference proteome</keyword>
<dbReference type="SMART" id="SM00177">
    <property type="entry name" value="ARF"/>
    <property type="match status" value="1"/>
</dbReference>
<dbReference type="InterPro" id="IPR005225">
    <property type="entry name" value="Small_GTP-bd"/>
</dbReference>
<feature type="binding site" evidence="3">
    <location>
        <begin position="134"/>
        <end position="137"/>
    </location>
    <ligand>
        <name>GTP</name>
        <dbReference type="ChEBI" id="CHEBI:37565"/>
    </ligand>
</feature>
<keyword evidence="2 3" id="KW-0342">GTP-binding</keyword>
<evidence type="ECO:0000256" key="1">
    <source>
        <dbReference type="ARBA" id="ARBA00022741"/>
    </source>
</evidence>
<dbReference type="Pfam" id="PF00025">
    <property type="entry name" value="Arf"/>
    <property type="match status" value="1"/>
</dbReference>
<organism evidence="7 8">
    <name type="scientific">Clunio marinus</name>
    <dbReference type="NCBI Taxonomy" id="568069"/>
    <lineage>
        <taxon>Eukaryota</taxon>
        <taxon>Metazoa</taxon>
        <taxon>Ecdysozoa</taxon>
        <taxon>Arthropoda</taxon>
        <taxon>Hexapoda</taxon>
        <taxon>Insecta</taxon>
        <taxon>Pterygota</taxon>
        <taxon>Neoptera</taxon>
        <taxon>Endopterygota</taxon>
        <taxon>Diptera</taxon>
        <taxon>Nematocera</taxon>
        <taxon>Chironomoidea</taxon>
        <taxon>Chironomidae</taxon>
        <taxon>Clunio</taxon>
    </lineage>
</organism>
<evidence type="ECO:0000256" key="6">
    <source>
        <dbReference type="SAM" id="MobiDB-lite"/>
    </source>
</evidence>
<dbReference type="InterPro" id="IPR024156">
    <property type="entry name" value="Small_GTPase_ARF"/>
</dbReference>
<dbReference type="PRINTS" id="PR00328">
    <property type="entry name" value="SAR1GTPBP"/>
</dbReference>
<feature type="binding site" evidence="3">
    <location>
        <position position="78"/>
    </location>
    <ligand>
        <name>GTP</name>
        <dbReference type="ChEBI" id="CHEBI:37565"/>
    </ligand>
</feature>
<dbReference type="GO" id="GO:0005525">
    <property type="term" value="F:GTP binding"/>
    <property type="evidence" value="ECO:0007669"/>
    <property type="project" value="UniProtKB-KW"/>
</dbReference>
<dbReference type="SUPFAM" id="SSF52540">
    <property type="entry name" value="P-loop containing nucleoside triphosphate hydrolases"/>
    <property type="match status" value="1"/>
</dbReference>
<reference evidence="7 8" key="1">
    <citation type="submission" date="2015-04" db="EMBL/GenBank/DDBJ databases">
        <authorList>
            <person name="Syromyatnikov M.Y."/>
            <person name="Popov V.N."/>
        </authorList>
    </citation>
    <scope>NUCLEOTIDE SEQUENCE [LARGE SCALE GENOMIC DNA]</scope>
</reference>
<evidence type="ECO:0000256" key="4">
    <source>
        <dbReference type="PIRSR" id="PIRSR606689-2"/>
    </source>
</evidence>
<comment type="similarity">
    <text evidence="5">Belongs to the small GTPase superfamily. Arf family.</text>
</comment>
<feature type="region of interest" description="Disordered" evidence="6">
    <location>
        <begin position="183"/>
        <end position="202"/>
    </location>
</feature>
<dbReference type="Gene3D" id="3.40.50.300">
    <property type="entry name" value="P-loop containing nucleotide triphosphate hydrolases"/>
    <property type="match status" value="2"/>
</dbReference>
<proteinExistence type="inferred from homology"/>
<keyword evidence="1 3" id="KW-0547">Nucleotide-binding</keyword>
<dbReference type="GO" id="GO:0003924">
    <property type="term" value="F:GTPase activity"/>
    <property type="evidence" value="ECO:0007669"/>
    <property type="project" value="InterPro"/>
</dbReference>
<accession>A0A1J1IIF4</accession>
<dbReference type="STRING" id="568069.A0A1J1IIF4"/>
<feature type="binding site" evidence="4">
    <location>
        <position position="34"/>
    </location>
    <ligand>
        <name>Mg(2+)</name>
        <dbReference type="ChEBI" id="CHEBI:18420"/>
    </ligand>
</feature>
<dbReference type="OrthoDB" id="2011769at2759"/>
<evidence type="ECO:0000256" key="3">
    <source>
        <dbReference type="PIRSR" id="PIRSR606689-1"/>
    </source>
</evidence>
<dbReference type="EMBL" id="CVRI01000054">
    <property type="protein sequence ID" value="CRL00021.1"/>
    <property type="molecule type" value="Genomic_DNA"/>
</dbReference>
<evidence type="ECO:0000256" key="5">
    <source>
        <dbReference type="RuleBase" id="RU003925"/>
    </source>
</evidence>
<protein>
    <submittedName>
        <fullName evidence="7">CLUMA_CG013309, isoform A</fullName>
    </submittedName>
</protein>
<evidence type="ECO:0000313" key="7">
    <source>
        <dbReference type="EMBL" id="CRL00021.1"/>
    </source>
</evidence>
<dbReference type="InterPro" id="IPR027417">
    <property type="entry name" value="P-loop_NTPase"/>
</dbReference>
<feature type="compositionally biased region" description="Low complexity" evidence="6">
    <location>
        <begin position="184"/>
        <end position="196"/>
    </location>
</feature>
<gene>
    <name evidence="7" type="ORF">CLUMA_CG013309</name>
</gene>
<dbReference type="Proteomes" id="UP000183832">
    <property type="component" value="Unassembled WGS sequence"/>
</dbReference>
<keyword evidence="4" id="KW-0460">Magnesium</keyword>
<dbReference type="InterPro" id="IPR006689">
    <property type="entry name" value="Small_GTPase_ARF/SAR"/>
</dbReference>
<dbReference type="GO" id="GO:0046872">
    <property type="term" value="F:metal ion binding"/>
    <property type="evidence" value="ECO:0007669"/>
    <property type="project" value="UniProtKB-KW"/>
</dbReference>
<dbReference type="GO" id="GO:0016192">
    <property type="term" value="P:vesicle-mediated transport"/>
    <property type="evidence" value="ECO:0007669"/>
    <property type="project" value="UniProtKB-ARBA"/>
</dbReference>